<dbReference type="Gene3D" id="1.10.760.10">
    <property type="entry name" value="Cytochrome c-like domain"/>
    <property type="match status" value="3"/>
</dbReference>
<comment type="caution">
    <text evidence="7">The sequence shown here is derived from an EMBL/GenBank/DDBJ whole genome shotgun (WGS) entry which is preliminary data.</text>
</comment>
<evidence type="ECO:0000256" key="1">
    <source>
        <dbReference type="ARBA" id="ARBA00022617"/>
    </source>
</evidence>
<dbReference type="Pfam" id="PF02433">
    <property type="entry name" value="FixO"/>
    <property type="match status" value="1"/>
</dbReference>
<dbReference type="InterPro" id="IPR036909">
    <property type="entry name" value="Cyt_c-like_dom_sf"/>
</dbReference>
<feature type="domain" description="Cytochrome c" evidence="6">
    <location>
        <begin position="292"/>
        <end position="375"/>
    </location>
</feature>
<protein>
    <submittedName>
        <fullName evidence="7">Cbb3-type cytochrome c oxidase subunit II</fullName>
    </submittedName>
</protein>
<feature type="domain" description="Cytochrome c" evidence="6">
    <location>
        <begin position="48"/>
        <end position="165"/>
    </location>
</feature>
<dbReference type="PANTHER" id="PTHR33751:SF1">
    <property type="entry name" value="CBB3-TYPE CYTOCHROME C OXIDASE SUBUNIT FIXP"/>
    <property type="match status" value="1"/>
</dbReference>
<reference evidence="7" key="1">
    <citation type="submission" date="2020-07" db="EMBL/GenBank/DDBJ databases">
        <title>Huge and variable diversity of episymbiotic CPR bacteria and DPANN archaea in groundwater ecosystems.</title>
        <authorList>
            <person name="He C.Y."/>
            <person name="Keren R."/>
            <person name="Whittaker M."/>
            <person name="Farag I.F."/>
            <person name="Doudna J."/>
            <person name="Cate J.H.D."/>
            <person name="Banfield J.F."/>
        </authorList>
    </citation>
    <scope>NUCLEOTIDE SEQUENCE</scope>
    <source>
        <strain evidence="7">NC_groundwater_717_Ag_S-0.2um_59_8</strain>
    </source>
</reference>
<dbReference type="GO" id="GO:0009055">
    <property type="term" value="F:electron transfer activity"/>
    <property type="evidence" value="ECO:0007669"/>
    <property type="project" value="InterPro"/>
</dbReference>
<evidence type="ECO:0000256" key="4">
    <source>
        <dbReference type="PROSITE-ProRule" id="PRU00433"/>
    </source>
</evidence>
<evidence type="ECO:0000256" key="3">
    <source>
        <dbReference type="ARBA" id="ARBA00023004"/>
    </source>
</evidence>
<keyword evidence="1 4" id="KW-0349">Heme</keyword>
<gene>
    <name evidence="7" type="ORF">HYY65_11705</name>
</gene>
<name>A0A932GRF4_UNCTE</name>
<keyword evidence="2 4" id="KW-0479">Metal-binding</keyword>
<evidence type="ECO:0000256" key="5">
    <source>
        <dbReference type="SAM" id="Phobius"/>
    </source>
</evidence>
<sequence>MNKFERFTPVLLVAGVGFFVLSLGAMGFLPWITMRGLKPPETLPAYTSEELRGRQVYIAEACWHCHTLFVRPVAREPERYGPPSRPEESLYDIPQLYGTRRVGPDLAREAGRRSDDWQLAHLANPRNTTPWSVMPPFPWLFKKEGNKIVPTEDGKALVAFLQSQGRAVKEEMAKADASWAASFRGGPPPLETEALKGRGAALFRRECAGCHGPNGDGNGSARPFLGPPPERLSRVKMTAAEAFRNISLGAPGSSMPHWREYGDEDRWALAFHVVRLHREEPLPAGAPQRSEALLARGRTLFQIQCAACHGNEGRGDGPAAAALKPSVPDFTVYSPNTAYAYEVMVEGIPGSAMVAFAGVSEQDRWALAHYVSSLYTGR</sequence>
<proteinExistence type="predicted"/>
<dbReference type="PANTHER" id="PTHR33751">
    <property type="entry name" value="CBB3-TYPE CYTOCHROME C OXIDASE SUBUNIT FIXP"/>
    <property type="match status" value="1"/>
</dbReference>
<dbReference type="Pfam" id="PF00034">
    <property type="entry name" value="Cytochrom_C"/>
    <property type="match status" value="1"/>
</dbReference>
<keyword evidence="3 4" id="KW-0408">Iron</keyword>
<evidence type="ECO:0000259" key="6">
    <source>
        <dbReference type="PROSITE" id="PS51007"/>
    </source>
</evidence>
<dbReference type="Pfam" id="PF13442">
    <property type="entry name" value="Cytochrome_CBB3"/>
    <property type="match status" value="1"/>
</dbReference>
<accession>A0A932GRF4</accession>
<dbReference type="GO" id="GO:0020037">
    <property type="term" value="F:heme binding"/>
    <property type="evidence" value="ECO:0007669"/>
    <property type="project" value="InterPro"/>
</dbReference>
<dbReference type="GO" id="GO:0046872">
    <property type="term" value="F:metal ion binding"/>
    <property type="evidence" value="ECO:0007669"/>
    <property type="project" value="UniProtKB-KW"/>
</dbReference>
<dbReference type="PROSITE" id="PS51007">
    <property type="entry name" value="CYTC"/>
    <property type="match status" value="3"/>
</dbReference>
<dbReference type="SUPFAM" id="SSF46626">
    <property type="entry name" value="Cytochrome c"/>
    <property type="match status" value="3"/>
</dbReference>
<dbReference type="EMBL" id="JACPSX010000222">
    <property type="protein sequence ID" value="MBI3015694.1"/>
    <property type="molecule type" value="Genomic_DNA"/>
</dbReference>
<keyword evidence="5" id="KW-0812">Transmembrane</keyword>
<dbReference type="InterPro" id="IPR009056">
    <property type="entry name" value="Cyt_c-like_dom"/>
</dbReference>
<feature type="transmembrane region" description="Helical" evidence="5">
    <location>
        <begin position="7"/>
        <end position="32"/>
    </location>
</feature>
<evidence type="ECO:0000313" key="8">
    <source>
        <dbReference type="Proteomes" id="UP000741360"/>
    </source>
</evidence>
<dbReference type="InterPro" id="IPR050597">
    <property type="entry name" value="Cytochrome_c_Oxidase_Subunit"/>
</dbReference>
<dbReference type="InterPro" id="IPR003468">
    <property type="entry name" value="Cyt_c_oxidase_monohaem-su/FixO"/>
</dbReference>
<dbReference type="AlphaFoldDB" id="A0A932GRF4"/>
<keyword evidence="5" id="KW-0472">Membrane</keyword>
<evidence type="ECO:0000256" key="2">
    <source>
        <dbReference type="ARBA" id="ARBA00022723"/>
    </source>
</evidence>
<keyword evidence="5" id="KW-1133">Transmembrane helix</keyword>
<feature type="domain" description="Cytochrome c" evidence="6">
    <location>
        <begin position="194"/>
        <end position="277"/>
    </location>
</feature>
<dbReference type="Proteomes" id="UP000741360">
    <property type="component" value="Unassembled WGS sequence"/>
</dbReference>
<evidence type="ECO:0000313" key="7">
    <source>
        <dbReference type="EMBL" id="MBI3015694.1"/>
    </source>
</evidence>
<organism evidence="7 8">
    <name type="scientific">Tectimicrobiota bacterium</name>
    <dbReference type="NCBI Taxonomy" id="2528274"/>
    <lineage>
        <taxon>Bacteria</taxon>
        <taxon>Pseudomonadati</taxon>
        <taxon>Nitrospinota/Tectimicrobiota group</taxon>
        <taxon>Candidatus Tectimicrobiota</taxon>
    </lineage>
</organism>